<dbReference type="EnsemblMetazoa" id="PPA05087.1">
    <property type="protein sequence ID" value="PPA05087.1"/>
    <property type="gene ID" value="WBGene00094641"/>
</dbReference>
<gene>
    <name evidence="1" type="primary">WBGene00094641</name>
</gene>
<keyword evidence="2" id="KW-1185">Reference proteome</keyword>
<reference evidence="2" key="1">
    <citation type="journal article" date="2008" name="Nat. Genet.">
        <title>The Pristionchus pacificus genome provides a unique perspective on nematode lifestyle and parasitism.</title>
        <authorList>
            <person name="Dieterich C."/>
            <person name="Clifton S.W."/>
            <person name="Schuster L.N."/>
            <person name="Chinwalla A."/>
            <person name="Delehaunty K."/>
            <person name="Dinkelacker I."/>
            <person name="Fulton L."/>
            <person name="Fulton R."/>
            <person name="Godfrey J."/>
            <person name="Minx P."/>
            <person name="Mitreva M."/>
            <person name="Roeseler W."/>
            <person name="Tian H."/>
            <person name="Witte H."/>
            <person name="Yang S.P."/>
            <person name="Wilson R.K."/>
            <person name="Sommer R.J."/>
        </authorList>
    </citation>
    <scope>NUCLEOTIDE SEQUENCE [LARGE SCALE GENOMIC DNA]</scope>
    <source>
        <strain evidence="2">PS312</strain>
    </source>
</reference>
<sequence>MRMAFLTLSIQRSHQLHQYKRGSGRSTRQRHRQPIGTMLRVLFIAFLIFAISECSMKWDTKTDKDTITNVVDIVEVERIVVGPQTNGICYWKGGWGCDPGNDCDSGYTYVGRTRQNAYNKWAGEAGGFCWFGVRYLCCENAKVHKNTKTSCVDGGGRNCDDGYELIFYASWNGSNLCCETGTIVP</sequence>
<dbReference type="Proteomes" id="UP000005239">
    <property type="component" value="Unassembled WGS sequence"/>
</dbReference>
<evidence type="ECO:0000313" key="1">
    <source>
        <dbReference type="EnsemblMetazoa" id="PPA05087.1"/>
    </source>
</evidence>
<name>A0A2A6C0N5_PRIPA</name>
<reference evidence="1" key="2">
    <citation type="submission" date="2022-06" db="UniProtKB">
        <authorList>
            <consortium name="EnsemblMetazoa"/>
        </authorList>
    </citation>
    <scope>IDENTIFICATION</scope>
    <source>
        <strain evidence="1">PS312</strain>
    </source>
</reference>
<dbReference type="AlphaFoldDB" id="A0A2A6C0N5"/>
<organism evidence="1 2">
    <name type="scientific">Pristionchus pacificus</name>
    <name type="common">Parasitic nematode worm</name>
    <dbReference type="NCBI Taxonomy" id="54126"/>
    <lineage>
        <taxon>Eukaryota</taxon>
        <taxon>Metazoa</taxon>
        <taxon>Ecdysozoa</taxon>
        <taxon>Nematoda</taxon>
        <taxon>Chromadorea</taxon>
        <taxon>Rhabditida</taxon>
        <taxon>Rhabditina</taxon>
        <taxon>Diplogasteromorpha</taxon>
        <taxon>Diplogasteroidea</taxon>
        <taxon>Neodiplogasteridae</taxon>
        <taxon>Pristionchus</taxon>
    </lineage>
</organism>
<evidence type="ECO:0000313" key="2">
    <source>
        <dbReference type="Proteomes" id="UP000005239"/>
    </source>
</evidence>
<protein>
    <submittedName>
        <fullName evidence="1">Uncharacterized protein</fullName>
    </submittedName>
</protein>
<dbReference type="PANTHER" id="PTHR37442">
    <property type="entry name" value="F18A1.7 PROTEIN-RELATED"/>
    <property type="match status" value="1"/>
</dbReference>
<dbReference type="PANTHER" id="PTHR37442:SF1">
    <property type="entry name" value="CHONDROITIN PROTEOGLYCAN 4 DOMAIN-CONTAINING PROTEIN"/>
    <property type="match status" value="1"/>
</dbReference>
<accession>A0A8R1U6J2</accession>
<dbReference type="InterPro" id="IPR053123">
    <property type="entry name" value="CPG4-like"/>
</dbReference>
<accession>A0A2A6C0N5</accession>
<proteinExistence type="predicted"/>